<accession>A0A8J4QZY1</accession>
<dbReference type="EMBL" id="JRKL02003494">
    <property type="protein sequence ID" value="KAF3955073.1"/>
    <property type="molecule type" value="Genomic_DNA"/>
</dbReference>
<evidence type="ECO:0000313" key="2">
    <source>
        <dbReference type="Proteomes" id="UP000737018"/>
    </source>
</evidence>
<dbReference type="AlphaFoldDB" id="A0A8J4QZY1"/>
<keyword evidence="2" id="KW-1185">Reference proteome</keyword>
<organism evidence="1 2">
    <name type="scientific">Castanea mollissima</name>
    <name type="common">Chinese chestnut</name>
    <dbReference type="NCBI Taxonomy" id="60419"/>
    <lineage>
        <taxon>Eukaryota</taxon>
        <taxon>Viridiplantae</taxon>
        <taxon>Streptophyta</taxon>
        <taxon>Embryophyta</taxon>
        <taxon>Tracheophyta</taxon>
        <taxon>Spermatophyta</taxon>
        <taxon>Magnoliopsida</taxon>
        <taxon>eudicotyledons</taxon>
        <taxon>Gunneridae</taxon>
        <taxon>Pentapetalae</taxon>
        <taxon>rosids</taxon>
        <taxon>fabids</taxon>
        <taxon>Fagales</taxon>
        <taxon>Fagaceae</taxon>
        <taxon>Castanea</taxon>
    </lineage>
</organism>
<sequence>MRLVVGCIDFKCWEGHLFKSSGADNFTQAMHNFSDATVLIRRVQNDAFFENYLIEEQDGYGSGLTSVMSFVSLLQDISWSALEYLK</sequence>
<name>A0A8J4QZY1_9ROSI</name>
<proteinExistence type="predicted"/>
<protein>
    <submittedName>
        <fullName evidence="1">Uncharacterized protein</fullName>
    </submittedName>
</protein>
<dbReference type="Proteomes" id="UP000737018">
    <property type="component" value="Unassembled WGS sequence"/>
</dbReference>
<evidence type="ECO:0000313" key="1">
    <source>
        <dbReference type="EMBL" id="KAF3955073.1"/>
    </source>
</evidence>
<comment type="caution">
    <text evidence="1">The sequence shown here is derived from an EMBL/GenBank/DDBJ whole genome shotgun (WGS) entry which is preliminary data.</text>
</comment>
<gene>
    <name evidence="1" type="ORF">CMV_019670</name>
</gene>
<reference evidence="1" key="1">
    <citation type="submission" date="2020-03" db="EMBL/GenBank/DDBJ databases">
        <title>Castanea mollissima Vanexum genome sequencing.</title>
        <authorList>
            <person name="Staton M."/>
        </authorList>
    </citation>
    <scope>NUCLEOTIDE SEQUENCE</scope>
    <source>
        <tissue evidence="1">Leaf</tissue>
    </source>
</reference>